<keyword evidence="2" id="KW-0808">Transferase</keyword>
<dbReference type="OrthoDB" id="279734at2"/>
<dbReference type="GO" id="GO:0032259">
    <property type="term" value="P:methylation"/>
    <property type="evidence" value="ECO:0007669"/>
    <property type="project" value="UniProtKB-KW"/>
</dbReference>
<dbReference type="PANTHER" id="PTHR42912">
    <property type="entry name" value="METHYLTRANSFERASE"/>
    <property type="match status" value="1"/>
</dbReference>
<evidence type="ECO:0000259" key="1">
    <source>
        <dbReference type="Pfam" id="PF13649"/>
    </source>
</evidence>
<reference evidence="2 3" key="1">
    <citation type="submission" date="2018-11" db="EMBL/GenBank/DDBJ databases">
        <title>Sequencing the genomes of 1000 actinobacteria strains.</title>
        <authorList>
            <person name="Klenk H.-P."/>
        </authorList>
    </citation>
    <scope>NUCLEOTIDE SEQUENCE [LARGE SCALE GENOMIC DNA]</scope>
    <source>
        <strain evidence="2 3">DSM 44231</strain>
    </source>
</reference>
<accession>A0A3N1GZP6</accession>
<proteinExistence type="predicted"/>
<dbReference type="Pfam" id="PF13649">
    <property type="entry name" value="Methyltransf_25"/>
    <property type="match status" value="1"/>
</dbReference>
<comment type="caution">
    <text evidence="2">The sequence shown here is derived from an EMBL/GenBank/DDBJ whole genome shotgun (WGS) entry which is preliminary data.</text>
</comment>
<feature type="domain" description="Methyltransferase" evidence="1">
    <location>
        <begin position="45"/>
        <end position="142"/>
    </location>
</feature>
<dbReference type="CDD" id="cd02440">
    <property type="entry name" value="AdoMet_MTases"/>
    <property type="match status" value="1"/>
</dbReference>
<keyword evidence="2" id="KW-0489">Methyltransferase</keyword>
<dbReference type="Gene3D" id="2.20.25.110">
    <property type="entry name" value="S-adenosyl-L-methionine-dependent methyltransferases"/>
    <property type="match status" value="1"/>
</dbReference>
<dbReference type="Proteomes" id="UP000268727">
    <property type="component" value="Unassembled WGS sequence"/>
</dbReference>
<keyword evidence="3" id="KW-1185">Reference proteome</keyword>
<dbReference type="EMBL" id="RJKM01000001">
    <property type="protein sequence ID" value="ROP35775.1"/>
    <property type="molecule type" value="Genomic_DNA"/>
</dbReference>
<evidence type="ECO:0000313" key="2">
    <source>
        <dbReference type="EMBL" id="ROP35775.1"/>
    </source>
</evidence>
<protein>
    <submittedName>
        <fullName evidence="2">Cyclopropane fatty-acyl-phospholipid synthase-like methyltransferase</fullName>
    </submittedName>
</protein>
<dbReference type="SUPFAM" id="SSF53335">
    <property type="entry name" value="S-adenosyl-L-methionine-dependent methyltransferases"/>
    <property type="match status" value="1"/>
</dbReference>
<dbReference type="GO" id="GO:0008168">
    <property type="term" value="F:methyltransferase activity"/>
    <property type="evidence" value="ECO:0007669"/>
    <property type="project" value="UniProtKB-KW"/>
</dbReference>
<dbReference type="AlphaFoldDB" id="A0A3N1GZP6"/>
<dbReference type="InterPro" id="IPR041698">
    <property type="entry name" value="Methyltransf_25"/>
</dbReference>
<dbReference type="InterPro" id="IPR029063">
    <property type="entry name" value="SAM-dependent_MTases_sf"/>
</dbReference>
<dbReference type="Gene3D" id="3.40.50.150">
    <property type="entry name" value="Vaccinia Virus protein VP39"/>
    <property type="match status" value="1"/>
</dbReference>
<gene>
    <name evidence="2" type="ORF">EDD40_1027</name>
</gene>
<dbReference type="RefSeq" id="WP_123741857.1">
    <property type="nucleotide sequence ID" value="NZ_RJKM01000001.1"/>
</dbReference>
<organism evidence="2 3">
    <name type="scientific">Saccharothrix texasensis</name>
    <dbReference type="NCBI Taxonomy" id="103734"/>
    <lineage>
        <taxon>Bacteria</taxon>
        <taxon>Bacillati</taxon>
        <taxon>Actinomycetota</taxon>
        <taxon>Actinomycetes</taxon>
        <taxon>Pseudonocardiales</taxon>
        <taxon>Pseudonocardiaceae</taxon>
        <taxon>Saccharothrix</taxon>
    </lineage>
</organism>
<evidence type="ECO:0000313" key="3">
    <source>
        <dbReference type="Proteomes" id="UP000268727"/>
    </source>
</evidence>
<sequence length="264" mass="29083">MAGWWATAFDRDRGLRRLHEQAAGVTDGQVALIERELHLAAGSRVLDVACGTGRHAVSLAARGHRVTCVDLSEDYLDATRRRAAERGVTVDAVRADMRDLTDLPAASFDAAVNMYTSFGYFDHDEDNVRSVAAVARVLRPGGRLLVDVVNRDWFVRNFFPSEFAPGDGFVIRDYEEVDGEVVLHQNAFDPRTSRLRWTCRPVGARREHVVVDYRMYSLHELLAVLRAGGLTPVRALGGYDGTPYELFSPRLLCVAEAGGGPPGA</sequence>
<dbReference type="PANTHER" id="PTHR42912:SF80">
    <property type="entry name" value="METHYLTRANSFERASE DOMAIN-CONTAINING PROTEIN"/>
    <property type="match status" value="1"/>
</dbReference>
<dbReference type="InterPro" id="IPR050508">
    <property type="entry name" value="Methyltransf_Superfamily"/>
</dbReference>
<name>A0A3N1GZP6_9PSEU</name>